<evidence type="ECO:0000313" key="2">
    <source>
        <dbReference type="EMBL" id="GAA3636420.1"/>
    </source>
</evidence>
<feature type="compositionally biased region" description="Low complexity" evidence="1">
    <location>
        <begin position="19"/>
        <end position="54"/>
    </location>
</feature>
<reference evidence="3" key="1">
    <citation type="journal article" date="2019" name="Int. J. Syst. Evol. Microbiol.">
        <title>The Global Catalogue of Microorganisms (GCM) 10K type strain sequencing project: providing services to taxonomists for standard genome sequencing and annotation.</title>
        <authorList>
            <consortium name="The Broad Institute Genomics Platform"/>
            <consortium name="The Broad Institute Genome Sequencing Center for Infectious Disease"/>
            <person name="Wu L."/>
            <person name="Ma J."/>
        </authorList>
    </citation>
    <scope>NUCLEOTIDE SEQUENCE [LARGE SCALE GENOMIC DNA]</scope>
    <source>
        <strain evidence="3">JCM 16902</strain>
    </source>
</reference>
<evidence type="ECO:0000256" key="1">
    <source>
        <dbReference type="SAM" id="MobiDB-lite"/>
    </source>
</evidence>
<dbReference type="SUPFAM" id="SSF101967">
    <property type="entry name" value="Adhesin YadA, collagen-binding domain"/>
    <property type="match status" value="1"/>
</dbReference>
<protein>
    <submittedName>
        <fullName evidence="2">Uncharacterized protein</fullName>
    </submittedName>
</protein>
<accession>A0ABP7ANF1</accession>
<comment type="caution">
    <text evidence="2">The sequence shown here is derived from an EMBL/GenBank/DDBJ whole genome shotgun (WGS) entry which is preliminary data.</text>
</comment>
<feature type="compositionally biased region" description="Basic residues" evidence="1">
    <location>
        <begin position="100"/>
        <end position="109"/>
    </location>
</feature>
<dbReference type="InterPro" id="IPR011049">
    <property type="entry name" value="Serralysin-like_metalloprot_C"/>
</dbReference>
<keyword evidence="3" id="KW-1185">Reference proteome</keyword>
<dbReference type="EMBL" id="BAAAZO010000012">
    <property type="protein sequence ID" value="GAA3636420.1"/>
    <property type="molecule type" value="Genomic_DNA"/>
</dbReference>
<feature type="region of interest" description="Disordered" evidence="1">
    <location>
        <begin position="1"/>
        <end position="61"/>
    </location>
</feature>
<feature type="region of interest" description="Disordered" evidence="1">
    <location>
        <begin position="90"/>
        <end position="109"/>
    </location>
</feature>
<dbReference type="Proteomes" id="UP001501074">
    <property type="component" value="Unassembled WGS sequence"/>
</dbReference>
<name>A0ABP7ANF1_9ACTN</name>
<proteinExistence type="predicted"/>
<evidence type="ECO:0000313" key="3">
    <source>
        <dbReference type="Proteomes" id="UP001501074"/>
    </source>
</evidence>
<gene>
    <name evidence="2" type="ORF">GCM10022223_63600</name>
</gene>
<sequence>MPAFGKGSPAFGKGSPAFGKGSPASGKGSPASGKGSPASGKGSPASGKGSPASGKADHAPIEDQQVRVVYTWYIRYRMYQVYTTHPLPFLDSCHPEHALGRPRRAGPRP</sequence>
<dbReference type="Gene3D" id="2.150.10.10">
    <property type="entry name" value="Serralysin-like metalloprotease, C-terminal"/>
    <property type="match status" value="1"/>
</dbReference>
<organism evidence="2 3">
    <name type="scientific">Kineosporia mesophila</name>
    <dbReference type="NCBI Taxonomy" id="566012"/>
    <lineage>
        <taxon>Bacteria</taxon>
        <taxon>Bacillati</taxon>
        <taxon>Actinomycetota</taxon>
        <taxon>Actinomycetes</taxon>
        <taxon>Kineosporiales</taxon>
        <taxon>Kineosporiaceae</taxon>
        <taxon>Kineosporia</taxon>
    </lineage>
</organism>